<evidence type="ECO:0000313" key="4">
    <source>
        <dbReference type="Proteomes" id="UP001610432"/>
    </source>
</evidence>
<name>A0ABR4LV09_9EURO</name>
<evidence type="ECO:0000313" key="3">
    <source>
        <dbReference type="EMBL" id="KAL2868385.1"/>
    </source>
</evidence>
<dbReference type="EMBL" id="JBFXLQ010000014">
    <property type="protein sequence ID" value="KAL2868385.1"/>
    <property type="molecule type" value="Genomic_DNA"/>
</dbReference>
<dbReference type="InterPro" id="IPR051410">
    <property type="entry name" value="Ferric/Cupric_Reductase"/>
</dbReference>
<feature type="transmembrane region" description="Helical" evidence="2">
    <location>
        <begin position="136"/>
        <end position="158"/>
    </location>
</feature>
<keyword evidence="2" id="KW-0812">Transmembrane</keyword>
<sequence length="377" mass="43197">MPFSFKGSIYAITTGSIFATRANVFLYLLYATVNIFLVFFRSILLVGSGCRAGELALVNLIFPLSTIHLSYLADLLDIRWNSYCKIYHATSWMAIALLLFYIIIAAIALGVLALYSILWLCYYTWQHFPLQSHLKIYFLAALGIFTLTFLLEIITLLYQNSLFAGRGTPRAIMLFSASMSKEEDSIVNAVHVHVFLPWPIKLWMQTHPFMVILWSKGRQDTMELLVRPCNSLTANLLRYTLVGVESLYESILVLASRSGIAMAILYLKKIIYGYNTCTSQVCQLYLILHILIYIRDGLKQNGLPFTPNYQNIISLEASSDLIKRLSNTWDKQGWILHTNLLVISTINKLWNYIQKVVQEYLYQGVKLFKLEYQPSTV</sequence>
<keyword evidence="1" id="KW-0813">Transport</keyword>
<keyword evidence="2" id="KW-1133">Transmembrane helix</keyword>
<gene>
    <name evidence="3" type="ORF">BJX67DRAFT_371442</name>
</gene>
<dbReference type="Proteomes" id="UP001610432">
    <property type="component" value="Unassembled WGS sequence"/>
</dbReference>
<keyword evidence="2" id="KW-0472">Membrane</keyword>
<protein>
    <recommendedName>
        <fullName evidence="5">G-protein coupled receptors family 1 profile domain-containing protein</fullName>
    </recommendedName>
</protein>
<dbReference type="GeneID" id="98146158"/>
<evidence type="ECO:0008006" key="5">
    <source>
        <dbReference type="Google" id="ProtNLM"/>
    </source>
</evidence>
<comment type="caution">
    <text evidence="3">The sequence shown here is derived from an EMBL/GenBank/DDBJ whole genome shotgun (WGS) entry which is preliminary data.</text>
</comment>
<feature type="transmembrane region" description="Helical" evidence="2">
    <location>
        <begin position="56"/>
        <end position="73"/>
    </location>
</feature>
<dbReference type="PANTHER" id="PTHR32361:SF26">
    <property type="entry name" value="FAD-BINDING 8 DOMAIN-CONTAINING PROTEIN-RELATED"/>
    <property type="match status" value="1"/>
</dbReference>
<evidence type="ECO:0000256" key="1">
    <source>
        <dbReference type="ARBA" id="ARBA00022448"/>
    </source>
</evidence>
<feature type="transmembrane region" description="Helical" evidence="2">
    <location>
        <begin position="93"/>
        <end position="124"/>
    </location>
</feature>
<reference evidence="3 4" key="1">
    <citation type="submission" date="2024-07" db="EMBL/GenBank/DDBJ databases">
        <title>Section-level genome sequencing and comparative genomics of Aspergillus sections Usti and Cavernicolus.</title>
        <authorList>
            <consortium name="Lawrence Berkeley National Laboratory"/>
            <person name="Nybo J.L."/>
            <person name="Vesth T.C."/>
            <person name="Theobald S."/>
            <person name="Frisvad J.C."/>
            <person name="Larsen T.O."/>
            <person name="Kjaerboelling I."/>
            <person name="Rothschild-Mancinelli K."/>
            <person name="Lyhne E.K."/>
            <person name="Kogle M.E."/>
            <person name="Barry K."/>
            <person name="Clum A."/>
            <person name="Na H."/>
            <person name="Ledsgaard L."/>
            <person name="Lin J."/>
            <person name="Lipzen A."/>
            <person name="Kuo A."/>
            <person name="Riley R."/>
            <person name="Mondo S."/>
            <person name="Labutti K."/>
            <person name="Haridas S."/>
            <person name="Pangalinan J."/>
            <person name="Salamov A.A."/>
            <person name="Simmons B.A."/>
            <person name="Magnuson J.K."/>
            <person name="Chen J."/>
            <person name="Drula E."/>
            <person name="Henrissat B."/>
            <person name="Wiebenga A."/>
            <person name="Lubbers R.J."/>
            <person name="Gomes A.C."/>
            <person name="Macurrencykelacurrency M.R."/>
            <person name="Stajich J."/>
            <person name="Grigoriev I.V."/>
            <person name="Mortensen U.H."/>
            <person name="De Vries R.P."/>
            <person name="Baker S.E."/>
            <person name="Andersen M.R."/>
        </authorList>
    </citation>
    <scope>NUCLEOTIDE SEQUENCE [LARGE SCALE GENOMIC DNA]</scope>
    <source>
        <strain evidence="3 4">CBS 449.75</strain>
    </source>
</reference>
<dbReference type="RefSeq" id="XP_070887364.1">
    <property type="nucleotide sequence ID" value="XM_071031086.1"/>
</dbReference>
<feature type="transmembrane region" description="Helical" evidence="2">
    <location>
        <begin position="24"/>
        <end position="44"/>
    </location>
</feature>
<evidence type="ECO:0000256" key="2">
    <source>
        <dbReference type="SAM" id="Phobius"/>
    </source>
</evidence>
<organism evidence="3 4">
    <name type="scientific">Aspergillus lucknowensis</name>
    <dbReference type="NCBI Taxonomy" id="176173"/>
    <lineage>
        <taxon>Eukaryota</taxon>
        <taxon>Fungi</taxon>
        <taxon>Dikarya</taxon>
        <taxon>Ascomycota</taxon>
        <taxon>Pezizomycotina</taxon>
        <taxon>Eurotiomycetes</taxon>
        <taxon>Eurotiomycetidae</taxon>
        <taxon>Eurotiales</taxon>
        <taxon>Aspergillaceae</taxon>
        <taxon>Aspergillus</taxon>
        <taxon>Aspergillus subgen. Nidulantes</taxon>
    </lineage>
</organism>
<accession>A0ABR4LV09</accession>
<dbReference type="PANTHER" id="PTHR32361">
    <property type="entry name" value="FERRIC/CUPRIC REDUCTASE TRANSMEMBRANE COMPONENT"/>
    <property type="match status" value="1"/>
</dbReference>
<proteinExistence type="predicted"/>
<keyword evidence="4" id="KW-1185">Reference proteome</keyword>